<evidence type="ECO:0000259" key="4">
    <source>
        <dbReference type="Pfam" id="PF22936"/>
    </source>
</evidence>
<dbReference type="Gene3D" id="3.30.420.10">
    <property type="entry name" value="Ribonuclease H-like superfamily/Ribonuclease H"/>
    <property type="match status" value="1"/>
</dbReference>
<keyword evidence="1" id="KW-0645">Protease</keyword>
<sequence length="498" mass="56459">MDGHHSKDSKQSTADMTIDEMGNHVDELEGKHGGGPPGLAEHTVDRLDRADRVDRVDQKYKNTGGVMCSHYGEMGHSKQRCYEIIGYPNWWDFTKKTTKKYLKTYGTSDGHRLGTATTNVVKPGIIGKKFAHSVITKNSTWIIDTGAFNHMTSDSDNLIRHQPSSWSAICTANGSTSLVTGEGSMILTNTITLDIVLIVLSLVDNLLSVSQITTTLECTDILTRKILGYGVRRGNLYYLELTKQGGLKLSHTHHTRSTDQAHALVWLWHRRLGHLSFGYLQKLQPHLFSSLSISDFQCEFVNWRKATVFPICQVIHSNIWGPAKVSSFSSARNFKKILLTQCQRNIRTLQSDNGTELMDQTSFTYTPQQNGLAERKNRKIMEIVHASLFDMNLPKYYWGEAVKSAVYLMNRAPSNAIDFQSPQQKMESLLSVPHLPNLEPRVFGYSEFQKGYRCYDPHVEFVFSGNYNGYTQNTSYRFLQWHQGDTRFISGHDSAPRM</sequence>
<dbReference type="InterPro" id="IPR039537">
    <property type="entry name" value="Retrotran_Ty1/copia-like"/>
</dbReference>
<protein>
    <submittedName>
        <fullName evidence="5">Uncharacterized protein</fullName>
    </submittedName>
</protein>
<gene>
    <name evidence="5" type="ORF">SVIM_LOCUS444119</name>
</gene>
<feature type="domain" description="GAG-pre-integrase" evidence="3">
    <location>
        <begin position="235"/>
        <end position="299"/>
    </location>
</feature>
<feature type="region of interest" description="Disordered" evidence="2">
    <location>
        <begin position="25"/>
        <end position="50"/>
    </location>
</feature>
<keyword evidence="1" id="KW-0378">Hydrolase</keyword>
<dbReference type="AlphaFoldDB" id="A0A6N2N256"/>
<dbReference type="GO" id="GO:0008233">
    <property type="term" value="F:peptidase activity"/>
    <property type="evidence" value="ECO:0007669"/>
    <property type="project" value="UniProtKB-KW"/>
</dbReference>
<evidence type="ECO:0000259" key="3">
    <source>
        <dbReference type="Pfam" id="PF13976"/>
    </source>
</evidence>
<accession>A0A6N2N256</accession>
<dbReference type="Pfam" id="PF22936">
    <property type="entry name" value="Pol_BBD"/>
    <property type="match status" value="1"/>
</dbReference>
<dbReference type="GO" id="GO:0006508">
    <property type="term" value="P:proteolysis"/>
    <property type="evidence" value="ECO:0007669"/>
    <property type="project" value="UniProtKB-KW"/>
</dbReference>
<dbReference type="InterPro" id="IPR036397">
    <property type="entry name" value="RNaseH_sf"/>
</dbReference>
<dbReference type="InterPro" id="IPR025724">
    <property type="entry name" value="GAG-pre-integrase_dom"/>
</dbReference>
<dbReference type="GO" id="GO:0003676">
    <property type="term" value="F:nucleic acid binding"/>
    <property type="evidence" value="ECO:0007669"/>
    <property type="project" value="InterPro"/>
</dbReference>
<evidence type="ECO:0000256" key="2">
    <source>
        <dbReference type="SAM" id="MobiDB-lite"/>
    </source>
</evidence>
<evidence type="ECO:0000256" key="1">
    <source>
        <dbReference type="ARBA" id="ARBA00022670"/>
    </source>
</evidence>
<dbReference type="Pfam" id="PF13976">
    <property type="entry name" value="gag_pre-integrs"/>
    <property type="match status" value="1"/>
</dbReference>
<feature type="domain" description="Retrovirus-related Pol polyprotein from transposon TNT 1-94-like beta-barrel" evidence="4">
    <location>
        <begin position="141"/>
        <end position="213"/>
    </location>
</feature>
<dbReference type="SUPFAM" id="SSF53098">
    <property type="entry name" value="Ribonuclease H-like"/>
    <property type="match status" value="1"/>
</dbReference>
<dbReference type="InterPro" id="IPR054722">
    <property type="entry name" value="PolX-like_BBD"/>
</dbReference>
<organism evidence="5">
    <name type="scientific">Salix viminalis</name>
    <name type="common">Common osier</name>
    <name type="synonym">Basket willow</name>
    <dbReference type="NCBI Taxonomy" id="40686"/>
    <lineage>
        <taxon>Eukaryota</taxon>
        <taxon>Viridiplantae</taxon>
        <taxon>Streptophyta</taxon>
        <taxon>Embryophyta</taxon>
        <taxon>Tracheophyta</taxon>
        <taxon>Spermatophyta</taxon>
        <taxon>Magnoliopsida</taxon>
        <taxon>eudicotyledons</taxon>
        <taxon>Gunneridae</taxon>
        <taxon>Pentapetalae</taxon>
        <taxon>rosids</taxon>
        <taxon>fabids</taxon>
        <taxon>Malpighiales</taxon>
        <taxon>Salicaceae</taxon>
        <taxon>Saliceae</taxon>
        <taxon>Salix</taxon>
    </lineage>
</organism>
<dbReference type="PANTHER" id="PTHR42648">
    <property type="entry name" value="TRANSPOSASE, PUTATIVE-RELATED"/>
    <property type="match status" value="1"/>
</dbReference>
<dbReference type="PANTHER" id="PTHR42648:SF22">
    <property type="entry name" value="REVERSE TRANSCRIPTASE TY1_COPIA-TYPE DOMAIN-CONTAINING PROTEIN"/>
    <property type="match status" value="1"/>
</dbReference>
<proteinExistence type="predicted"/>
<reference evidence="5" key="1">
    <citation type="submission" date="2019-03" db="EMBL/GenBank/DDBJ databases">
        <authorList>
            <person name="Mank J."/>
            <person name="Almeida P."/>
        </authorList>
    </citation>
    <scope>NUCLEOTIDE SEQUENCE</scope>
    <source>
        <strain evidence="5">78183</strain>
    </source>
</reference>
<dbReference type="EMBL" id="CAADRP010002041">
    <property type="protein sequence ID" value="VFU60039.1"/>
    <property type="molecule type" value="Genomic_DNA"/>
</dbReference>
<evidence type="ECO:0000313" key="5">
    <source>
        <dbReference type="EMBL" id="VFU60039.1"/>
    </source>
</evidence>
<dbReference type="InterPro" id="IPR012337">
    <property type="entry name" value="RNaseH-like_sf"/>
</dbReference>
<name>A0A6N2N256_SALVM</name>